<dbReference type="GO" id="GO:0019301">
    <property type="term" value="P:rhamnose catabolic process"/>
    <property type="evidence" value="ECO:0007669"/>
    <property type="project" value="InterPro"/>
</dbReference>
<evidence type="ECO:0000313" key="10">
    <source>
        <dbReference type="EMBL" id="QNM05261.1"/>
    </source>
</evidence>
<keyword evidence="6" id="KW-1015">Disulfide bond</keyword>
<dbReference type="InterPro" id="IPR018485">
    <property type="entry name" value="FGGY_C"/>
</dbReference>
<keyword evidence="3" id="KW-0547">Nucleotide-binding</keyword>
<dbReference type="CDD" id="cd07771">
    <property type="entry name" value="ASKHA_NBD_FGGY_RhaB-like"/>
    <property type="match status" value="1"/>
</dbReference>
<dbReference type="PANTHER" id="PTHR10196">
    <property type="entry name" value="SUGAR KINASE"/>
    <property type="match status" value="1"/>
</dbReference>
<dbReference type="Proteomes" id="UP000515823">
    <property type="component" value="Chromosome"/>
</dbReference>
<evidence type="ECO:0000259" key="9">
    <source>
        <dbReference type="Pfam" id="PF02782"/>
    </source>
</evidence>
<dbReference type="GO" id="GO:0004370">
    <property type="term" value="F:glycerol kinase activity"/>
    <property type="evidence" value="ECO:0007669"/>
    <property type="project" value="TreeGrafter"/>
</dbReference>
<feature type="domain" description="Carbohydrate kinase FGGY N-terminal" evidence="8">
    <location>
        <begin position="6"/>
        <end position="246"/>
    </location>
</feature>
<evidence type="ECO:0000256" key="1">
    <source>
        <dbReference type="ARBA" id="ARBA00009156"/>
    </source>
</evidence>
<evidence type="ECO:0000313" key="11">
    <source>
        <dbReference type="Proteomes" id="UP000515823"/>
    </source>
</evidence>
<accession>A0A7G9G379</accession>
<keyword evidence="11" id="KW-1185">Reference proteome</keyword>
<protein>
    <recommendedName>
        <fullName evidence="12">Rhamnulokinase</fullName>
    </recommendedName>
</protein>
<dbReference type="Pfam" id="PF02782">
    <property type="entry name" value="FGGY_C"/>
    <property type="match status" value="1"/>
</dbReference>
<dbReference type="Gene3D" id="3.30.420.40">
    <property type="match status" value="2"/>
</dbReference>
<dbReference type="InterPro" id="IPR043129">
    <property type="entry name" value="ATPase_NBD"/>
</dbReference>
<dbReference type="InterPro" id="IPR013449">
    <property type="entry name" value="Rhamnulokinase"/>
</dbReference>
<evidence type="ECO:0000259" key="8">
    <source>
        <dbReference type="Pfam" id="PF00370"/>
    </source>
</evidence>
<evidence type="ECO:0000256" key="7">
    <source>
        <dbReference type="ARBA" id="ARBA00023308"/>
    </source>
</evidence>
<keyword evidence="7" id="KW-0684">Rhamnose metabolism</keyword>
<keyword evidence="5" id="KW-0067">ATP-binding</keyword>
<dbReference type="RefSeq" id="WP_249302105.1">
    <property type="nucleotide sequence ID" value="NZ_CP060634.1"/>
</dbReference>
<evidence type="ECO:0000256" key="6">
    <source>
        <dbReference type="ARBA" id="ARBA00023157"/>
    </source>
</evidence>
<dbReference type="KEGG" id="qdo:H9Q78_12570"/>
<dbReference type="SUPFAM" id="SSF53067">
    <property type="entry name" value="Actin-like ATPase domain"/>
    <property type="match status" value="2"/>
</dbReference>
<dbReference type="GO" id="GO:0005829">
    <property type="term" value="C:cytosol"/>
    <property type="evidence" value="ECO:0007669"/>
    <property type="project" value="TreeGrafter"/>
</dbReference>
<dbReference type="PANTHER" id="PTHR10196:SF93">
    <property type="entry name" value="L-RHAMNULOKINASE"/>
    <property type="match status" value="1"/>
</dbReference>
<evidence type="ECO:0000256" key="2">
    <source>
        <dbReference type="ARBA" id="ARBA00022679"/>
    </source>
</evidence>
<dbReference type="InterPro" id="IPR018484">
    <property type="entry name" value="FGGY_N"/>
</dbReference>
<evidence type="ECO:0000256" key="3">
    <source>
        <dbReference type="ARBA" id="ARBA00022741"/>
    </source>
</evidence>
<proteinExistence type="inferred from homology"/>
<dbReference type="Pfam" id="PF00370">
    <property type="entry name" value="FGGY_N"/>
    <property type="match status" value="1"/>
</dbReference>
<feature type="domain" description="Carbohydrate kinase FGGY C-terminal" evidence="9">
    <location>
        <begin position="258"/>
        <end position="451"/>
    </location>
</feature>
<comment type="similarity">
    <text evidence="1">Belongs to the FGGY kinase family.</text>
</comment>
<keyword evidence="2" id="KW-0808">Transferase</keyword>
<name>A0A7G9G379_9FIRM</name>
<reference evidence="10 11" key="1">
    <citation type="submission" date="2020-08" db="EMBL/GenBank/DDBJ databases">
        <authorList>
            <person name="Liu C."/>
            <person name="Sun Q."/>
        </authorList>
    </citation>
    <scope>NUCLEOTIDE SEQUENCE [LARGE SCALE GENOMIC DNA]</scope>
    <source>
        <strain evidence="10 11">NSJ-38</strain>
    </source>
</reference>
<gene>
    <name evidence="10" type="ORF">H9Q78_12570</name>
</gene>
<evidence type="ECO:0000256" key="4">
    <source>
        <dbReference type="ARBA" id="ARBA00022777"/>
    </source>
</evidence>
<organism evidence="10 11">
    <name type="scientific">Qiania dongpingensis</name>
    <dbReference type="NCBI Taxonomy" id="2763669"/>
    <lineage>
        <taxon>Bacteria</taxon>
        <taxon>Bacillati</taxon>
        <taxon>Bacillota</taxon>
        <taxon>Clostridia</taxon>
        <taxon>Lachnospirales</taxon>
        <taxon>Lachnospiraceae</taxon>
        <taxon>Qiania</taxon>
    </lineage>
</organism>
<keyword evidence="4" id="KW-0418">Kinase</keyword>
<dbReference type="GO" id="GO:0005524">
    <property type="term" value="F:ATP binding"/>
    <property type="evidence" value="ECO:0007669"/>
    <property type="project" value="UniProtKB-KW"/>
</dbReference>
<dbReference type="AlphaFoldDB" id="A0A7G9G379"/>
<evidence type="ECO:0000256" key="5">
    <source>
        <dbReference type="ARBA" id="ARBA00022840"/>
    </source>
</evidence>
<dbReference type="GO" id="GO:0008993">
    <property type="term" value="F:rhamnulokinase activity"/>
    <property type="evidence" value="ECO:0007669"/>
    <property type="project" value="InterPro"/>
</dbReference>
<dbReference type="GO" id="GO:0006071">
    <property type="term" value="P:glycerol metabolic process"/>
    <property type="evidence" value="ECO:0007669"/>
    <property type="project" value="TreeGrafter"/>
</dbReference>
<dbReference type="EMBL" id="CP060634">
    <property type="protein sequence ID" value="QNM05261.1"/>
    <property type="molecule type" value="Genomic_DNA"/>
</dbReference>
<evidence type="ECO:0008006" key="12">
    <source>
        <dbReference type="Google" id="ProtNLM"/>
    </source>
</evidence>
<sequence>MMKEQYLAVDLGSSNGKILLSGLTDRKTIEMREVERFPTPRIYMNGHVCIDVYGIYGEICRTLEKLGREGTAVRSLGADSWSSDFGIVDPQGELVGLPVFYRDKRTNGMPEEVEKKISYRELYKLTTQRRIQDATLCQLLAVKKESPELLKNGNRMMHLGDILMYFFSGKVCSEFSVASYSQMFNMRDQCWEDRVFDLFGIPKSLQPPVVHAGACLGRISEEQARWYGTNRFEVVAPAVHDTSSAGVAVPVDDRKDWAYISTGSWYLVSMELEEPADSGLSYHYNLSNTGLAFGKTLLKRNVCAMWIIQECKRKWEQIMGVDYDYPAIVELARSAVPFYAVIDTDDDCFYNPDDMTEAVAAYLRRTGQPEVQRDDVGQMARIIYESITFKCLYSLDALKRTTGRRVDTLYVVGGASGVGFLNEMLASAADLEVIAGPKEAAAIGNSLLQAVGTGVLNSEEEIREVVRNSFKFEIFHPKKAEEWRRHYRAFLDVCGLEQ</sequence>